<evidence type="ECO:0000313" key="2">
    <source>
        <dbReference type="Proteomes" id="UP001519332"/>
    </source>
</evidence>
<sequence length="428" mass="46035">MATWTGAETKALRQAMRLSVRNFAAHLGVDARAVTKWESRGATITLLLETQAIMDTALSQVSDEVQARFTDILNASTSKQAEPGEAPDGASQQIPALVGDATAPSVEDIDSLTTEILYSHTSDEAIEQLARATVSLAESHTQVPARRVLKQVFQLHRHARSLIGGKQRLSQQRELFRIESDLLAHVCLLLDDLKRNQLAQRYGRAALLFAHEAGSSQAIARSALAKTFRWAERLDESADIARLGYECSPMAPIRIQLASQEANAAALLGDVSRAREALNRADAAAEQVLADSGLSAWSFPTGRQAIFALSVAMHTGDADGALRAAARADDGWTSGEPVVPANWAQIRVGAGIARLAQGALDGAIEQVRPVFSLAPDLRVSTVTAYMDRLDQQLCQPQLKGSKAAAELRTDIRDFNASALLDDQSTGAR</sequence>
<accession>A0ABS4T7Q3</accession>
<name>A0ABS4T7Q3_9PSEU</name>
<dbReference type="Proteomes" id="UP001519332">
    <property type="component" value="Unassembled WGS sequence"/>
</dbReference>
<dbReference type="Gene3D" id="1.10.260.40">
    <property type="entry name" value="lambda repressor-like DNA-binding domains"/>
    <property type="match status" value="1"/>
</dbReference>
<gene>
    <name evidence="1" type="ORF">JOF56_000842</name>
</gene>
<dbReference type="InterPro" id="IPR010982">
    <property type="entry name" value="Lambda_DNA-bd_dom_sf"/>
</dbReference>
<organism evidence="1 2">
    <name type="scientific">Kibdelosporangium banguiense</name>
    <dbReference type="NCBI Taxonomy" id="1365924"/>
    <lineage>
        <taxon>Bacteria</taxon>
        <taxon>Bacillati</taxon>
        <taxon>Actinomycetota</taxon>
        <taxon>Actinomycetes</taxon>
        <taxon>Pseudonocardiales</taxon>
        <taxon>Pseudonocardiaceae</taxon>
        <taxon>Kibdelosporangium</taxon>
    </lineage>
</organism>
<reference evidence="1 2" key="1">
    <citation type="submission" date="2021-03" db="EMBL/GenBank/DDBJ databases">
        <title>Sequencing the genomes of 1000 actinobacteria strains.</title>
        <authorList>
            <person name="Klenk H.-P."/>
        </authorList>
    </citation>
    <scope>NUCLEOTIDE SEQUENCE [LARGE SCALE GENOMIC DNA]</scope>
    <source>
        <strain evidence="1 2">DSM 46670</strain>
    </source>
</reference>
<proteinExistence type="predicted"/>
<evidence type="ECO:0000313" key="1">
    <source>
        <dbReference type="EMBL" id="MBP2320457.1"/>
    </source>
</evidence>
<dbReference type="EMBL" id="JAGINW010000001">
    <property type="protein sequence ID" value="MBP2320457.1"/>
    <property type="molecule type" value="Genomic_DNA"/>
</dbReference>
<comment type="caution">
    <text evidence="1">The sequence shown here is derived from an EMBL/GenBank/DDBJ whole genome shotgun (WGS) entry which is preliminary data.</text>
</comment>
<protein>
    <submittedName>
        <fullName evidence="1">Tetratricopeptide (TPR) repeat protein</fullName>
    </submittedName>
</protein>
<dbReference type="RefSeq" id="WP_209634626.1">
    <property type="nucleotide sequence ID" value="NZ_JAGINW010000001.1"/>
</dbReference>
<keyword evidence="2" id="KW-1185">Reference proteome</keyword>